<feature type="domain" description="DNA primase/polymerase bifunctional N-terminal" evidence="2">
    <location>
        <begin position="24"/>
        <end position="202"/>
    </location>
</feature>
<dbReference type="EMBL" id="CP076607">
    <property type="protein sequence ID" value="QWU16240.1"/>
    <property type="molecule type" value="Genomic_DNA"/>
</dbReference>
<reference evidence="4 5" key="1">
    <citation type="submission" date="2016-10" db="EMBL/GenBank/DDBJ databases">
        <authorList>
            <person name="de Groot N.N."/>
        </authorList>
    </citation>
    <scope>NUCLEOTIDE SEQUENCE [LARGE SCALE GENOMIC DNA]</scope>
    <source>
        <strain evidence="4 5">CGMCC 1.10238</strain>
    </source>
</reference>
<dbReference type="Proteomes" id="UP000683429">
    <property type="component" value="Chromosome"/>
</dbReference>
<dbReference type="InterPro" id="IPR015330">
    <property type="entry name" value="DNA_primase/pol_bifunc_N"/>
</dbReference>
<evidence type="ECO:0000313" key="5">
    <source>
        <dbReference type="Proteomes" id="UP000198809"/>
    </source>
</evidence>
<organism evidence="4 5">
    <name type="scientific">Paenibacillus sophorae</name>
    <dbReference type="NCBI Taxonomy" id="1333845"/>
    <lineage>
        <taxon>Bacteria</taxon>
        <taxon>Bacillati</taxon>
        <taxon>Bacillota</taxon>
        <taxon>Bacilli</taxon>
        <taxon>Bacillales</taxon>
        <taxon>Paenibacillaceae</taxon>
        <taxon>Paenibacillus</taxon>
    </lineage>
</organism>
<dbReference type="AlphaFoldDB" id="A0A1H8TK18"/>
<evidence type="ECO:0000256" key="1">
    <source>
        <dbReference type="SAM" id="MobiDB-lite"/>
    </source>
</evidence>
<evidence type="ECO:0000313" key="6">
    <source>
        <dbReference type="Proteomes" id="UP000683429"/>
    </source>
</evidence>
<dbReference type="SUPFAM" id="SSF56747">
    <property type="entry name" value="Prim-pol domain"/>
    <property type="match status" value="1"/>
</dbReference>
<name>A0A1H8TK18_9BACL</name>
<evidence type="ECO:0000313" key="4">
    <source>
        <dbReference type="EMBL" id="SEO90923.1"/>
    </source>
</evidence>
<dbReference type="STRING" id="1333845.SAMN04487895_11482"/>
<dbReference type="OrthoDB" id="25220at2"/>
<evidence type="ECO:0000259" key="2">
    <source>
        <dbReference type="SMART" id="SM00943"/>
    </source>
</evidence>
<sequence>MKIENHHGDQIPNQNFTLSVKDEAMGLAQSGFLILPVCSHDHSDASEQHRRTCNRPGKAPLISDWKNRATNNLEQIETWFNKRPNSNAGLVLGTASRIVAIDVDGDFGRAKLEELSCGDLPPTWRYPTPGGGERYLYQAPPNCPCKKKNFSSSTDHHEALELLGDGQYTVIPGSVHPNGGRYAWAEGGSPDDLPLAPAPDWMARLMNPAYITDHFFDDDVEEDASISSQGTVYEDVSEELHPRPALVKNHSLRGPSTASSQTTIAEVPFLDRTPTLQSLTKGCRKLQGIVDAQSDYGCSEDEWFTTASLLSRAGAPDEAQVFSEASNKHSARSEARLAKIATDAEAKSFGPPRCAAFGCSEAQVKACFGSVRLKDGLVFNSPAELLRRAEPKPLEVIESKLAGTPYRIKGGKVGDVTFDKNGEESFRPIANFVAFASSVVLLDDGAEKQHFFKIEGLSLDTGKPLRTLEVRQDAFEAMNWIFDWGMRANLEPGLAAKQKMRHLTQLLSKEAETKSVYAHLGFRQFPEGWRYLHGGGCVGKENVEVRLDKRLEKYVLPEPDRSLRGPIQASLNLLNVAKPEVTMPLLAAVFLSPLCEALRQGGIEPAFLLWLYGVTGTRKSTLSALFLSHFGPFTPKSPPASFKDTANSLEKRAFDCKDSLLWIDDFHPSASSAEARKMEQIAQFLIRSYGDRVGRGRMKADSSLRTDYAAKGIALVTGEQQIDGHSSNARVQGVELRPRDIDLAKLTIAQRQSSLLAHTMAGYVAWVGERMSEPGFVDGLRRTFHERRDLALPGQSHGRLAENAAWLFLGWDTLLEFAVAEGALMDTERQDHLKEGWSTLLSLSEQQSEQVLDSRPGENFLSIVGALLHNGSLYTLPANAAERKQHEDLTPRGTHVGWHDKKRFFFLPDVLYNEVSAFLSKQQEQIPLKKTDLWRQLQIDGLLEPEVSNENGREKIKRVRRKVLDGSRIQTIWIKRDAIVEGDTETEERERSREAAVKRPQPRGDLFET</sequence>
<dbReference type="SMART" id="SM00943">
    <property type="entry name" value="Prim-Pol"/>
    <property type="match status" value="1"/>
</dbReference>
<dbReference type="Pfam" id="PF09250">
    <property type="entry name" value="Prim-Pol"/>
    <property type="match status" value="1"/>
</dbReference>
<keyword evidence="6" id="KW-1185">Reference proteome</keyword>
<feature type="region of interest" description="Disordered" evidence="1">
    <location>
        <begin position="982"/>
        <end position="1009"/>
    </location>
</feature>
<dbReference type="Proteomes" id="UP000198809">
    <property type="component" value="Unassembled WGS sequence"/>
</dbReference>
<gene>
    <name evidence="3" type="ORF">KP014_02915</name>
    <name evidence="4" type="ORF">SAMN04487895_11482</name>
</gene>
<proteinExistence type="predicted"/>
<reference evidence="3 6" key="2">
    <citation type="submission" date="2021-06" db="EMBL/GenBank/DDBJ databases">
        <title>Whole genome sequence of Paenibacillus sophorae DSM23020 for comparative genomics.</title>
        <authorList>
            <person name="Kim M.-J."/>
            <person name="Lee G."/>
            <person name="Shin J.-H."/>
        </authorList>
    </citation>
    <scope>NUCLEOTIDE SEQUENCE [LARGE SCALE GENOMIC DNA]</scope>
    <source>
        <strain evidence="3 6">DSM 23020</strain>
    </source>
</reference>
<feature type="compositionally biased region" description="Basic and acidic residues" evidence="1">
    <location>
        <begin position="988"/>
        <end position="997"/>
    </location>
</feature>
<dbReference type="CDD" id="cd04859">
    <property type="entry name" value="Prim_Pol"/>
    <property type="match status" value="1"/>
</dbReference>
<evidence type="ECO:0000313" key="3">
    <source>
        <dbReference type="EMBL" id="QWU16240.1"/>
    </source>
</evidence>
<accession>A0A1H8TK18</accession>
<dbReference type="EMBL" id="FODH01000014">
    <property type="protein sequence ID" value="SEO90923.1"/>
    <property type="molecule type" value="Genomic_DNA"/>
</dbReference>
<protein>
    <submittedName>
        <fullName evidence="3 4">Bifunctional DNA primase/polymerase</fullName>
    </submittedName>
</protein>